<feature type="compositionally biased region" description="Polar residues" evidence="1">
    <location>
        <begin position="225"/>
        <end position="234"/>
    </location>
</feature>
<evidence type="ECO:0000256" key="1">
    <source>
        <dbReference type="SAM" id="MobiDB-lite"/>
    </source>
</evidence>
<dbReference type="EMBL" id="FLQU01001255">
    <property type="protein sequence ID" value="SBS92235.1"/>
    <property type="molecule type" value="Genomic_DNA"/>
</dbReference>
<gene>
    <name evidence="4" type="ORF">POVCU1_061930</name>
    <name evidence="3" type="ORF">POVCU2_0072910</name>
</gene>
<proteinExistence type="predicted"/>
<feature type="region of interest" description="Disordered" evidence="1">
    <location>
        <begin position="224"/>
        <end position="246"/>
    </location>
</feature>
<keyword evidence="2" id="KW-1133">Transmembrane helix</keyword>
<protein>
    <submittedName>
        <fullName evidence="3">PIR Superfamily Protein</fullName>
    </submittedName>
</protein>
<dbReference type="InterPro" id="IPR008780">
    <property type="entry name" value="Plasmodium_Vir"/>
</dbReference>
<dbReference type="Proteomes" id="UP000078560">
    <property type="component" value="Unassembled WGS sequence"/>
</dbReference>
<name>A0A1A8WLS2_PLAOA</name>
<dbReference type="AlphaFoldDB" id="A0A1A8WLS2"/>
<dbReference type="Proteomes" id="UP000078546">
    <property type="component" value="Unassembled WGS sequence"/>
</dbReference>
<evidence type="ECO:0000313" key="5">
    <source>
        <dbReference type="Proteomes" id="UP000078546"/>
    </source>
</evidence>
<keyword evidence="2" id="KW-0472">Membrane</keyword>
<organism evidence="3 6">
    <name type="scientific">Plasmodium ovale curtisi</name>
    <dbReference type="NCBI Taxonomy" id="864141"/>
    <lineage>
        <taxon>Eukaryota</taxon>
        <taxon>Sar</taxon>
        <taxon>Alveolata</taxon>
        <taxon>Apicomplexa</taxon>
        <taxon>Aconoidasida</taxon>
        <taxon>Haemosporida</taxon>
        <taxon>Plasmodiidae</taxon>
        <taxon>Plasmodium</taxon>
        <taxon>Plasmodium (Plasmodium)</taxon>
    </lineage>
</organism>
<dbReference type="EMBL" id="FLQV01002076">
    <property type="protein sequence ID" value="SBT00718.1"/>
    <property type="molecule type" value="Genomic_DNA"/>
</dbReference>
<evidence type="ECO:0000313" key="3">
    <source>
        <dbReference type="EMBL" id="SBS92235.1"/>
    </source>
</evidence>
<keyword evidence="2" id="KW-0812">Transmembrane</keyword>
<feature type="transmembrane region" description="Helical" evidence="2">
    <location>
        <begin position="270"/>
        <end position="295"/>
    </location>
</feature>
<reference evidence="3" key="1">
    <citation type="submission" date="2016-05" db="EMBL/GenBank/DDBJ databases">
        <authorList>
            <person name="Lavstsen T."/>
            <person name="Jespersen J.S."/>
        </authorList>
    </citation>
    <scope>NUCLEOTIDE SEQUENCE [LARGE SCALE GENOMIC DNA]</scope>
</reference>
<sequence length="339" mass="40190">MGNDEDPDINGLYSNVIYHQLDKATKEDFYVDDNYWNSFIKTTNIQLSRDRTSFLNVFYYVANLRNNEIFYNERWNYLFFWLGLKLINNSEESIFDKVMSVLQTIRSSRVGTRDFYNDDMFNVNTEQFQNLKRIYDYLQSYTSIRAKINFKDAPCTKAYKDYVTESYDFYILQKTQCKQKDTDNYCRVVNRFVKEYVKENLTRFTCNGTKDPKVRAEMDDVQDSLVHQHSQEQGPQGLRTHSGREEETHYITNPDAGVSASPRSTNTTSVVFPLLGTLCMFFVWFKFSPLGSLLYNSMFKKKIIRNYEQEEEQEILESPYAFPHRSVEDSEHHIAYHIT</sequence>
<evidence type="ECO:0000313" key="4">
    <source>
        <dbReference type="EMBL" id="SBT00718.1"/>
    </source>
</evidence>
<dbReference type="Pfam" id="PF05795">
    <property type="entry name" value="Plasmodium_Vir"/>
    <property type="match status" value="1"/>
</dbReference>
<evidence type="ECO:0000256" key="2">
    <source>
        <dbReference type="SAM" id="Phobius"/>
    </source>
</evidence>
<evidence type="ECO:0000313" key="6">
    <source>
        <dbReference type="Proteomes" id="UP000078560"/>
    </source>
</evidence>
<reference evidence="5 6" key="2">
    <citation type="submission" date="2016-05" db="EMBL/GenBank/DDBJ databases">
        <authorList>
            <person name="Naeem Raeece"/>
        </authorList>
    </citation>
    <scope>NUCLEOTIDE SEQUENCE [LARGE SCALE GENOMIC DNA]</scope>
</reference>
<accession>A0A1A8WLS2</accession>